<protein>
    <submittedName>
        <fullName evidence="7">MFS transporter</fullName>
    </submittedName>
</protein>
<evidence type="ECO:0000313" key="7">
    <source>
        <dbReference type="EMBL" id="GAA4948953.1"/>
    </source>
</evidence>
<comment type="subcellular location">
    <subcellularLocation>
        <location evidence="1">Cell membrane</location>
        <topology evidence="1">Multi-pass membrane protein</topology>
    </subcellularLocation>
</comment>
<comment type="caution">
    <text evidence="7">The sequence shown here is derived from an EMBL/GenBank/DDBJ whole genome shotgun (WGS) entry which is preliminary data.</text>
</comment>
<evidence type="ECO:0000256" key="3">
    <source>
        <dbReference type="ARBA" id="ARBA00022989"/>
    </source>
</evidence>
<dbReference type="SUPFAM" id="SSF103473">
    <property type="entry name" value="MFS general substrate transporter"/>
    <property type="match status" value="1"/>
</dbReference>
<dbReference type="Proteomes" id="UP001499993">
    <property type="component" value="Unassembled WGS sequence"/>
</dbReference>
<feature type="transmembrane region" description="Helical" evidence="5">
    <location>
        <begin position="178"/>
        <end position="201"/>
    </location>
</feature>
<evidence type="ECO:0000256" key="1">
    <source>
        <dbReference type="ARBA" id="ARBA00004651"/>
    </source>
</evidence>
<dbReference type="InterPro" id="IPR036259">
    <property type="entry name" value="MFS_trans_sf"/>
</dbReference>
<feature type="transmembrane region" description="Helical" evidence="5">
    <location>
        <begin position="397"/>
        <end position="416"/>
    </location>
</feature>
<evidence type="ECO:0000259" key="6">
    <source>
        <dbReference type="PROSITE" id="PS50850"/>
    </source>
</evidence>
<feature type="transmembrane region" description="Helical" evidence="5">
    <location>
        <begin position="58"/>
        <end position="82"/>
    </location>
</feature>
<feature type="transmembrane region" description="Helical" evidence="5">
    <location>
        <begin position="89"/>
        <end position="109"/>
    </location>
</feature>
<feature type="transmembrane region" description="Helical" evidence="5">
    <location>
        <begin position="264"/>
        <end position="283"/>
    </location>
</feature>
<evidence type="ECO:0000313" key="8">
    <source>
        <dbReference type="Proteomes" id="UP001499993"/>
    </source>
</evidence>
<feature type="transmembrane region" description="Helical" evidence="5">
    <location>
        <begin position="368"/>
        <end position="391"/>
    </location>
</feature>
<dbReference type="PROSITE" id="PS50850">
    <property type="entry name" value="MFS"/>
    <property type="match status" value="1"/>
</dbReference>
<evidence type="ECO:0000256" key="5">
    <source>
        <dbReference type="SAM" id="Phobius"/>
    </source>
</evidence>
<keyword evidence="4 5" id="KW-0472">Membrane</keyword>
<dbReference type="InterPro" id="IPR011701">
    <property type="entry name" value="MFS"/>
</dbReference>
<dbReference type="RefSeq" id="WP_345557658.1">
    <property type="nucleotide sequence ID" value="NZ_BAABIK010000021.1"/>
</dbReference>
<feature type="transmembrane region" description="Helical" evidence="5">
    <location>
        <begin position="149"/>
        <end position="172"/>
    </location>
</feature>
<evidence type="ECO:0000256" key="4">
    <source>
        <dbReference type="ARBA" id="ARBA00023136"/>
    </source>
</evidence>
<evidence type="ECO:0000256" key="2">
    <source>
        <dbReference type="ARBA" id="ARBA00022692"/>
    </source>
</evidence>
<reference evidence="8" key="1">
    <citation type="journal article" date="2019" name="Int. J. Syst. Evol. Microbiol.">
        <title>The Global Catalogue of Microorganisms (GCM) 10K type strain sequencing project: providing services to taxonomists for standard genome sequencing and annotation.</title>
        <authorList>
            <consortium name="The Broad Institute Genomics Platform"/>
            <consortium name="The Broad Institute Genome Sequencing Center for Infectious Disease"/>
            <person name="Wu L."/>
            <person name="Ma J."/>
        </authorList>
    </citation>
    <scope>NUCLEOTIDE SEQUENCE [LARGE SCALE GENOMIC DNA]</scope>
    <source>
        <strain evidence="8">JCM 18123</strain>
    </source>
</reference>
<dbReference type="InterPro" id="IPR020846">
    <property type="entry name" value="MFS_dom"/>
</dbReference>
<keyword evidence="2 5" id="KW-0812">Transmembrane</keyword>
<feature type="transmembrane region" description="Helical" evidence="5">
    <location>
        <begin position="327"/>
        <end position="347"/>
    </location>
</feature>
<name>A0ABP9GRW0_9ACTN</name>
<dbReference type="EMBL" id="BAABIK010000021">
    <property type="protein sequence ID" value="GAA4948953.1"/>
    <property type="molecule type" value="Genomic_DNA"/>
</dbReference>
<gene>
    <name evidence="7" type="ORF">GCM10023224_36230</name>
</gene>
<accession>A0ABP9GRW0</accession>
<feature type="transmembrane region" description="Helical" evidence="5">
    <location>
        <begin position="23"/>
        <end position="46"/>
    </location>
</feature>
<keyword evidence="3 5" id="KW-1133">Transmembrane helix</keyword>
<dbReference type="Pfam" id="PF07690">
    <property type="entry name" value="MFS_1"/>
    <property type="match status" value="1"/>
</dbReference>
<dbReference type="InterPro" id="IPR052714">
    <property type="entry name" value="MFS_Exporter"/>
</dbReference>
<dbReference type="Gene3D" id="1.20.1250.20">
    <property type="entry name" value="MFS general substrate transporter like domains"/>
    <property type="match status" value="1"/>
</dbReference>
<dbReference type="PANTHER" id="PTHR23531:SF1">
    <property type="entry name" value="QUINOLENE RESISTANCE PROTEIN NORA"/>
    <property type="match status" value="1"/>
</dbReference>
<feature type="domain" description="Major facilitator superfamily (MFS) profile" evidence="6">
    <location>
        <begin position="24"/>
        <end position="420"/>
    </location>
</feature>
<feature type="transmembrane region" description="Helical" evidence="5">
    <location>
        <begin position="115"/>
        <end position="137"/>
    </location>
</feature>
<feature type="transmembrane region" description="Helical" evidence="5">
    <location>
        <begin position="237"/>
        <end position="258"/>
    </location>
</feature>
<proteinExistence type="predicted"/>
<dbReference type="PANTHER" id="PTHR23531">
    <property type="entry name" value="QUINOLENE RESISTANCE PROTEIN NORA"/>
    <property type="match status" value="1"/>
</dbReference>
<feature type="transmembrane region" description="Helical" evidence="5">
    <location>
        <begin position="295"/>
        <end position="315"/>
    </location>
</feature>
<keyword evidence="8" id="KW-1185">Reference proteome</keyword>
<organism evidence="7 8">
    <name type="scientific">Streptomonospora halophila</name>
    <dbReference type="NCBI Taxonomy" id="427369"/>
    <lineage>
        <taxon>Bacteria</taxon>
        <taxon>Bacillati</taxon>
        <taxon>Actinomycetota</taxon>
        <taxon>Actinomycetes</taxon>
        <taxon>Streptosporangiales</taxon>
        <taxon>Nocardiopsidaceae</taxon>
        <taxon>Streptomonospora</taxon>
    </lineage>
</organism>
<sequence length="420" mass="42039">MVNSSDVRMNPPARPSHLGLHGWAFRLLVLATALTFAGFVLLLPVVPLWATRGGAGELGAGAATSVFMLTTVLTQLAMPWLLDRGGYRWTFPVGALLMGVPAPLLLATADLAPLLAVSAVRGVGFGMATVSGSALAARLVPSEQLGRAAGYYGLAVGLPNVFFLSTGVWAALNLGFATVFWAAALGPLAGAAAAAGIWLLAGDGAGRRGAASGQDTAAETGEAPGGPRLYRRLGVPLLAMLMPAIASSAIVTFLSIPLSEASTVVFAALLAFGVLSVCGRWAAGTLSDRHRRPVLLAYGSVAAVAGMAFSAAALWGAGDGWSGPGAWGAAAAVAGAGLFGAGFGAVQNDTIVIMFRRAGARAYGTASAVWNIGYDAGTGLGSFALGVAIQAAGYGPAFAAMGAVLAACLPAAFALARRLD</sequence>